<evidence type="ECO:0000313" key="2">
    <source>
        <dbReference type="Proteomes" id="UP000684084"/>
    </source>
</evidence>
<evidence type="ECO:0000313" key="1">
    <source>
        <dbReference type="EMBL" id="CAB5386358.1"/>
    </source>
</evidence>
<dbReference type="AlphaFoldDB" id="A0A915ZQX0"/>
<dbReference type="EMBL" id="CAGKOT010000055">
    <property type="protein sequence ID" value="CAB5386358.1"/>
    <property type="molecule type" value="Genomic_DNA"/>
</dbReference>
<dbReference type="Proteomes" id="UP000684084">
    <property type="component" value="Unassembled WGS sequence"/>
</dbReference>
<gene>
    <name evidence="1" type="ORF">CHRIB12_LOCUS19693</name>
</gene>
<dbReference type="OrthoDB" id="10382657at2759"/>
<reference evidence="1" key="1">
    <citation type="submission" date="2020-05" db="EMBL/GenBank/DDBJ databases">
        <authorList>
            <person name="Rincon C."/>
            <person name="Sanders R I."/>
            <person name="Robbins C."/>
            <person name="Chaturvedi A."/>
        </authorList>
    </citation>
    <scope>NUCLEOTIDE SEQUENCE</scope>
    <source>
        <strain evidence="1">CHB12</strain>
    </source>
</reference>
<protein>
    <submittedName>
        <fullName evidence="1">Uncharacterized protein</fullName>
    </submittedName>
</protein>
<comment type="caution">
    <text evidence="1">The sequence shown here is derived from an EMBL/GenBank/DDBJ whole genome shotgun (WGS) entry which is preliminary data.</text>
</comment>
<accession>A0A915ZQX0</accession>
<organism evidence="1 2">
    <name type="scientific">Rhizophagus irregularis</name>
    <dbReference type="NCBI Taxonomy" id="588596"/>
    <lineage>
        <taxon>Eukaryota</taxon>
        <taxon>Fungi</taxon>
        <taxon>Fungi incertae sedis</taxon>
        <taxon>Mucoromycota</taxon>
        <taxon>Glomeromycotina</taxon>
        <taxon>Glomeromycetes</taxon>
        <taxon>Glomerales</taxon>
        <taxon>Glomeraceae</taxon>
        <taxon>Rhizophagus</taxon>
    </lineage>
</organism>
<name>A0A915ZQX0_9GLOM</name>
<proteinExistence type="predicted"/>
<sequence length="116" mass="13552">MSTSKQTSEQYPGYETITSYLKERENCQENWTYYGLLLLHRDAIIASSSSNKWKKLNNFWMNSFLREARKLIINQEIYNAMEEKVHFLFSKGRANPSLMHPDLEAELTNLVTNPGS</sequence>